<gene>
    <name evidence="1" type="ORF">CYD53_11862</name>
</gene>
<organism evidence="1 2">
    <name type="scientific">Bosea psychrotolerans</name>
    <dbReference type="NCBI Taxonomy" id="1871628"/>
    <lineage>
        <taxon>Bacteria</taxon>
        <taxon>Pseudomonadati</taxon>
        <taxon>Pseudomonadota</taxon>
        <taxon>Alphaproteobacteria</taxon>
        <taxon>Hyphomicrobiales</taxon>
        <taxon>Boseaceae</taxon>
        <taxon>Bosea</taxon>
    </lineage>
</organism>
<evidence type="ECO:0000313" key="1">
    <source>
        <dbReference type="EMBL" id="POR47596.1"/>
    </source>
</evidence>
<reference evidence="1 2" key="1">
    <citation type="submission" date="2018-01" db="EMBL/GenBank/DDBJ databases">
        <title>Genomic Encyclopedia of Type Strains, Phase III (KMG-III): the genomes of soil and plant-associated and newly described type strains.</title>
        <authorList>
            <person name="Whitman W."/>
        </authorList>
    </citation>
    <scope>NUCLEOTIDE SEQUENCE [LARGE SCALE GENOMIC DNA]</scope>
    <source>
        <strain evidence="1 2">1131</strain>
    </source>
</reference>
<accession>A0A2S4LYQ9</accession>
<evidence type="ECO:0000313" key="2">
    <source>
        <dbReference type="Proteomes" id="UP000236919"/>
    </source>
</evidence>
<comment type="caution">
    <text evidence="1">The sequence shown here is derived from an EMBL/GenBank/DDBJ whole genome shotgun (WGS) entry which is preliminary data.</text>
</comment>
<dbReference type="Proteomes" id="UP000236919">
    <property type="component" value="Unassembled WGS sequence"/>
</dbReference>
<dbReference type="AlphaFoldDB" id="A0A2S4LYQ9"/>
<protein>
    <submittedName>
        <fullName evidence="1">Uncharacterized protein</fullName>
    </submittedName>
</protein>
<dbReference type="OrthoDB" id="8481489at2"/>
<keyword evidence="2" id="KW-1185">Reference proteome</keyword>
<name>A0A2S4LYQ9_9HYPH</name>
<proteinExistence type="predicted"/>
<sequence>MTLRYAFGCAGILGRLWGGQLMLESYLRRGVRLKWMPPRSQTSDNNGAVIPTPPLSPNPINYDGMDDQILANFHANSLGLRMGQPIPYRWLSYVAGRTTTMPLAGGDVLTGPMSGCLIATWTDGGAKVAHVGTIDNNPAASTKVKRTFAAEAGAAGDLTAFNPAAVWTPGEIAAALGTRAMGFQIYALVTGLGGYFSVLMFELPIGQGNNLAGRGFQRVVGGIKPVPVMAGVRLRAFLMS</sequence>
<dbReference type="RefSeq" id="WP_146055990.1">
    <property type="nucleotide sequence ID" value="NZ_PQFZ01000018.1"/>
</dbReference>
<dbReference type="EMBL" id="PQFZ01000018">
    <property type="protein sequence ID" value="POR47596.1"/>
    <property type="molecule type" value="Genomic_DNA"/>
</dbReference>